<feature type="signal peptide" evidence="2">
    <location>
        <begin position="1"/>
        <end position="26"/>
    </location>
</feature>
<reference evidence="3" key="1">
    <citation type="submission" date="2017-11" db="EMBL/GenBank/DDBJ databases">
        <title>Characterization and expression profiling of neuropeptides and their receptors in the Asian Citrus Psyllid, Diaphorina citri.</title>
        <authorList>
            <person name="Wang Z."/>
            <person name="Zeng X."/>
        </authorList>
    </citation>
    <scope>NUCLEOTIDE SEQUENCE</scope>
</reference>
<gene>
    <name evidence="5 6" type="primary">LOC113469368</name>
</gene>
<dbReference type="GO" id="GO:0007218">
    <property type="term" value="P:neuropeptide signaling pathway"/>
    <property type="evidence" value="ECO:0007669"/>
    <property type="project" value="UniProtKB-KW"/>
</dbReference>
<evidence type="ECO:0000313" key="6">
    <source>
        <dbReference type="RefSeq" id="XP_026682811.1"/>
    </source>
</evidence>
<feature type="compositionally biased region" description="Polar residues" evidence="1">
    <location>
        <begin position="137"/>
        <end position="155"/>
    </location>
</feature>
<dbReference type="AlphaFoldDB" id="A0A2U9PFR1"/>
<reference evidence="5 6" key="2">
    <citation type="submission" date="2025-04" db="UniProtKB">
        <authorList>
            <consortium name="RefSeq"/>
        </authorList>
    </citation>
    <scope>IDENTIFICATION</scope>
</reference>
<evidence type="ECO:0000256" key="1">
    <source>
        <dbReference type="SAM" id="MobiDB-lite"/>
    </source>
</evidence>
<feature type="region of interest" description="Disordered" evidence="1">
    <location>
        <begin position="126"/>
        <end position="155"/>
    </location>
</feature>
<sequence>MKLFPAPRHLLAIFLLSCLLWETFLAQTFEFSRGWTNGRKRSLVMTSSRGRGDGGGEKSVLPDAANPQDIRSLCTNFVLDNFHVLKVNRLCRHWLSSQSEIGGSSSMEPRGKTESRDNLMDIITTNEGQSDVKMNPLDQSSNSNQYTTYMRNMST</sequence>
<name>A0A2U9PFR1_DIACI</name>
<keyword evidence="2" id="KW-0732">Signal</keyword>
<dbReference type="Proteomes" id="UP000079169">
    <property type="component" value="Unplaced"/>
</dbReference>
<feature type="chain" id="PRO_5044582218" evidence="2">
    <location>
        <begin position="27"/>
        <end position="155"/>
    </location>
</feature>
<evidence type="ECO:0000313" key="5">
    <source>
        <dbReference type="RefSeq" id="XP_026682810.1"/>
    </source>
</evidence>
<keyword evidence="4" id="KW-1185">Reference proteome</keyword>
<evidence type="ECO:0000313" key="3">
    <source>
        <dbReference type="EMBL" id="AWT50596.1"/>
    </source>
</evidence>
<dbReference type="GeneID" id="113469368"/>
<dbReference type="PaxDb" id="121845-A0A2U9PFR1"/>
<protein>
    <submittedName>
        <fullName evidence="3">Neuropeptide Crz</fullName>
    </submittedName>
    <submittedName>
        <fullName evidence="5 6">Uncharacterized protein LOC113469368</fullName>
    </submittedName>
</protein>
<dbReference type="RefSeq" id="XP_026682810.1">
    <property type="nucleotide sequence ID" value="XM_026827009.1"/>
</dbReference>
<keyword evidence="3" id="KW-0527">Neuropeptide</keyword>
<dbReference type="KEGG" id="dci:113469368"/>
<evidence type="ECO:0000313" key="4">
    <source>
        <dbReference type="Proteomes" id="UP000079169"/>
    </source>
</evidence>
<evidence type="ECO:0000256" key="2">
    <source>
        <dbReference type="SAM" id="SignalP"/>
    </source>
</evidence>
<organism evidence="3">
    <name type="scientific">Diaphorina citri</name>
    <name type="common">Asian citrus psyllid</name>
    <dbReference type="NCBI Taxonomy" id="121845"/>
    <lineage>
        <taxon>Eukaryota</taxon>
        <taxon>Metazoa</taxon>
        <taxon>Ecdysozoa</taxon>
        <taxon>Arthropoda</taxon>
        <taxon>Hexapoda</taxon>
        <taxon>Insecta</taxon>
        <taxon>Pterygota</taxon>
        <taxon>Neoptera</taxon>
        <taxon>Paraneoptera</taxon>
        <taxon>Hemiptera</taxon>
        <taxon>Sternorrhyncha</taxon>
        <taxon>Psylloidea</taxon>
        <taxon>Psyllidae</taxon>
        <taxon>Diaphorininae</taxon>
        <taxon>Diaphorina</taxon>
    </lineage>
</organism>
<accession>A0A2U9PFR1</accession>
<dbReference type="EMBL" id="MG550162">
    <property type="protein sequence ID" value="AWT50596.1"/>
    <property type="molecule type" value="mRNA"/>
</dbReference>
<proteinExistence type="evidence at transcript level"/>
<dbReference type="RefSeq" id="XP_026682811.1">
    <property type="nucleotide sequence ID" value="XM_026827010.1"/>
</dbReference>